<dbReference type="RefSeq" id="WP_257295771.1">
    <property type="nucleotide sequence ID" value="NZ_CP011923.2"/>
</dbReference>
<gene>
    <name evidence="1" type="ORF">FNO190_0585</name>
</gene>
<dbReference type="EMBL" id="CP011923">
    <property type="protein sequence ID" value="AKN88386.1"/>
    <property type="molecule type" value="Genomic_DNA"/>
</dbReference>
<sequence length="42" mass="5265">MHLNFRFLGMQKIPTFVMYDLVKNPTLEDDFIRFDEYIQKYF</sequence>
<name>A0ABM5U6Q3_9GAMM</name>
<evidence type="ECO:0000313" key="1">
    <source>
        <dbReference type="EMBL" id="AKN88386.1"/>
    </source>
</evidence>
<dbReference type="Proteomes" id="UP000035930">
    <property type="component" value="Chromosome"/>
</dbReference>
<dbReference type="Gene3D" id="3.40.50.360">
    <property type="match status" value="1"/>
</dbReference>
<protein>
    <submittedName>
        <fullName evidence="1">Uncharacterized protein</fullName>
    </submittedName>
</protein>
<evidence type="ECO:0000313" key="2">
    <source>
        <dbReference type="Proteomes" id="UP000035930"/>
    </source>
</evidence>
<dbReference type="InterPro" id="IPR029039">
    <property type="entry name" value="Flavoprotein-like_sf"/>
</dbReference>
<reference evidence="1" key="1">
    <citation type="submission" date="2017-08" db="EMBL/GenBank/DDBJ databases">
        <title>Complete Genome Sequence of Francisella noatunensis subsp. orientalis strain FNO190.</title>
        <authorList>
            <person name="Pereira F.L."/>
            <person name="Goncalves L.A."/>
            <person name="Guilherme T.C."/>
            <person name="Soares S.C."/>
            <person name="Dorella F.A."/>
            <person name="Carvalho A.F."/>
            <person name="Leibowitz M.P."/>
            <person name="Leal C.A.G."/>
            <person name="Azevedo V.A.C."/>
            <person name="Figueiredo H.C.P."/>
        </authorList>
    </citation>
    <scope>NUCLEOTIDE SEQUENCE</scope>
    <source>
        <strain evidence="1">FNO190</strain>
    </source>
</reference>
<keyword evidence="2" id="KW-1185">Reference proteome</keyword>
<organism evidence="1 2">
    <name type="scientific">Francisella orientalis</name>
    <dbReference type="NCBI Taxonomy" id="299583"/>
    <lineage>
        <taxon>Bacteria</taxon>
        <taxon>Pseudomonadati</taxon>
        <taxon>Pseudomonadota</taxon>
        <taxon>Gammaproteobacteria</taxon>
        <taxon>Thiotrichales</taxon>
        <taxon>Francisellaceae</taxon>
        <taxon>Francisella</taxon>
    </lineage>
</organism>
<accession>A0ABM5U6Q3</accession>
<proteinExistence type="predicted"/>